<evidence type="ECO:0000313" key="1">
    <source>
        <dbReference type="EMBL" id="CCC99545.1"/>
    </source>
</evidence>
<dbReference type="Proteomes" id="UP000007319">
    <property type="component" value="Plasmid AZOBR_p1"/>
</dbReference>
<name>A0A9P1JTK1_9PROT</name>
<organism evidence="1 2">
    <name type="scientific">Azospirillum baldaniorum</name>
    <dbReference type="NCBI Taxonomy" id="1064539"/>
    <lineage>
        <taxon>Bacteria</taxon>
        <taxon>Pseudomonadati</taxon>
        <taxon>Pseudomonadota</taxon>
        <taxon>Alphaproteobacteria</taxon>
        <taxon>Rhodospirillales</taxon>
        <taxon>Azospirillaceae</taxon>
        <taxon>Azospirillum</taxon>
    </lineage>
</organism>
<keyword evidence="1" id="KW-0614">Plasmid</keyword>
<gene>
    <name evidence="1" type="ORF">AZOBR_p110021</name>
</gene>
<dbReference type="KEGG" id="abs:AZOBR_p110021"/>
<accession>A0A9P1JTK1</accession>
<dbReference type="EMBL" id="HE577328">
    <property type="protein sequence ID" value="CCC99545.1"/>
    <property type="molecule type" value="Genomic_DNA"/>
</dbReference>
<proteinExistence type="predicted"/>
<reference evidence="1 2" key="1">
    <citation type="journal article" date="2011" name="PLoS Genet.">
        <title>Azospirillum genomes reveal transition of bacteria from aquatic to terrestrial environments.</title>
        <authorList>
            <person name="Wisniewski-Dye F."/>
            <person name="Borziak K."/>
            <person name="Khalsa-Moyers G."/>
            <person name="Alexandre G."/>
            <person name="Sukharnikov L.O."/>
            <person name="Wuichet K."/>
            <person name="Hurst G.B."/>
            <person name="McDonald W.H."/>
            <person name="Robertson J.S."/>
            <person name="Barbe V."/>
            <person name="Calteau A."/>
            <person name="Rouy Z."/>
            <person name="Mangenot S."/>
            <person name="Prigent-Combaret C."/>
            <person name="Normand P."/>
            <person name="Boyer M."/>
            <person name="Siguier P."/>
            <person name="Dessaux Y."/>
            <person name="Elmerich C."/>
            <person name="Condemine G."/>
            <person name="Krishnen G."/>
            <person name="Kennedy I."/>
            <person name="Paterson A.H."/>
            <person name="Gonzalez V."/>
            <person name="Mavingui P."/>
            <person name="Zhulin I.B."/>
        </authorList>
    </citation>
    <scope>NUCLEOTIDE SEQUENCE [LARGE SCALE GENOMIC DNA]</scope>
    <source>
        <strain evidence="1 2">Sp245</strain>
    </source>
</reference>
<protein>
    <submittedName>
        <fullName evidence="1">Uncharacterized protein</fullName>
    </submittedName>
</protein>
<keyword evidence="2" id="KW-1185">Reference proteome</keyword>
<geneLocation type="plasmid" evidence="1 2">
    <name>AZOBR_p1</name>
</geneLocation>
<evidence type="ECO:0000313" key="2">
    <source>
        <dbReference type="Proteomes" id="UP000007319"/>
    </source>
</evidence>
<sequence length="58" mass="6678">MTRPISAPSYDVRGVAFSQRAPDIRHGEPMGYPREEARLCVCRPIQHTFRSPPSWPIR</sequence>
<dbReference type="AlphaFoldDB" id="A0A9P1JTK1"/>